<dbReference type="EMBL" id="UPPP01000134">
    <property type="protein sequence ID" value="VBB09907.1"/>
    <property type="molecule type" value="Genomic_DNA"/>
</dbReference>
<protein>
    <submittedName>
        <fullName evidence="1">Uncharacterized protein</fullName>
    </submittedName>
</protein>
<dbReference type="AlphaFoldDB" id="A0A498RG18"/>
<evidence type="ECO:0000313" key="1">
    <source>
        <dbReference type="EMBL" id="VBB09907.1"/>
    </source>
</evidence>
<gene>
    <name evidence="1" type="ORF">LUCI_5205</name>
</gene>
<organism evidence="1 2">
    <name type="scientific">Lucifera butyrica</name>
    <dbReference type="NCBI Taxonomy" id="1351585"/>
    <lineage>
        <taxon>Bacteria</taxon>
        <taxon>Bacillati</taxon>
        <taxon>Bacillota</taxon>
        <taxon>Negativicutes</taxon>
        <taxon>Veillonellales</taxon>
        <taxon>Veillonellaceae</taxon>
        <taxon>Lucifera</taxon>
    </lineage>
</organism>
<name>A0A498RG18_9FIRM</name>
<evidence type="ECO:0000313" key="2">
    <source>
        <dbReference type="Proteomes" id="UP000277811"/>
    </source>
</evidence>
<accession>A0A498RG18</accession>
<sequence>MGTIGGAGATIVTSPSGLGAVGFGAVTAYSGGVATNSAYNFSNDFSRIFSSSGANTEGSGNAVQKVESGEQFTKVDGRKALKPNVEYTTEEGYRLLKLT</sequence>
<proteinExistence type="predicted"/>
<reference evidence="1 2" key="1">
    <citation type="submission" date="2018-06" db="EMBL/GenBank/DDBJ databases">
        <authorList>
            <person name="Strepis N."/>
        </authorList>
    </citation>
    <scope>NUCLEOTIDE SEQUENCE [LARGE SCALE GENOMIC DNA]</scope>
    <source>
        <strain evidence="1">LUCI</strain>
    </source>
</reference>
<dbReference type="Proteomes" id="UP000277811">
    <property type="component" value="Unassembled WGS sequence"/>
</dbReference>
<keyword evidence="2" id="KW-1185">Reference proteome</keyword>